<sequence length="258" mass="28493">MLQNHPVLHMENLTRSYGKHPALSGLSADLELECGRVYGLIGPNGSGKTTLLKLLSGILSPSSGHISLTGESGAFPSAEPPSFSEWGPEYVVYIPAGERGLRYKNTVHDNVMYFCALKGKGYEETKLLLQRHAASLSCEKLLGRRVESLSLGQKKKASLLCGLCCGARLILMDEPSNGLDPQAEEELKRTIRDAARRERVTFLISSHDLLLFEGLADRYLFLSEGRMKFSCDRQMNTEELKEAYARTGAAKTVERTEP</sequence>
<evidence type="ECO:0000313" key="6">
    <source>
        <dbReference type="EMBL" id="HIY59483.1"/>
    </source>
</evidence>
<keyword evidence="2" id="KW-0813">Transport</keyword>
<dbReference type="PANTHER" id="PTHR42711">
    <property type="entry name" value="ABC TRANSPORTER ATP-BINDING PROTEIN"/>
    <property type="match status" value="1"/>
</dbReference>
<evidence type="ECO:0000256" key="1">
    <source>
        <dbReference type="ARBA" id="ARBA00005417"/>
    </source>
</evidence>
<dbReference type="CDD" id="cd03230">
    <property type="entry name" value="ABC_DR_subfamily_A"/>
    <property type="match status" value="1"/>
</dbReference>
<reference evidence="6" key="2">
    <citation type="submission" date="2021-04" db="EMBL/GenBank/DDBJ databases">
        <authorList>
            <person name="Gilroy R."/>
        </authorList>
    </citation>
    <scope>NUCLEOTIDE SEQUENCE</scope>
    <source>
        <strain evidence="6">ChiSxjej3B15-24422</strain>
    </source>
</reference>
<evidence type="ECO:0000313" key="7">
    <source>
        <dbReference type="Proteomes" id="UP000824007"/>
    </source>
</evidence>
<dbReference type="AlphaFoldDB" id="A0A9D2C5K7"/>
<gene>
    <name evidence="6" type="ORF">H9831_02195</name>
</gene>
<dbReference type="EMBL" id="DXDD01000027">
    <property type="protein sequence ID" value="HIY59483.1"/>
    <property type="molecule type" value="Genomic_DNA"/>
</dbReference>
<dbReference type="InterPro" id="IPR003593">
    <property type="entry name" value="AAA+_ATPase"/>
</dbReference>
<dbReference type="SMART" id="SM00382">
    <property type="entry name" value="AAA"/>
    <property type="match status" value="1"/>
</dbReference>
<dbReference type="Pfam" id="PF00005">
    <property type="entry name" value="ABC_tran"/>
    <property type="match status" value="1"/>
</dbReference>
<dbReference type="InterPro" id="IPR050763">
    <property type="entry name" value="ABC_transporter_ATP-binding"/>
</dbReference>
<dbReference type="Proteomes" id="UP000824007">
    <property type="component" value="Unassembled WGS sequence"/>
</dbReference>
<reference evidence="6" key="1">
    <citation type="journal article" date="2021" name="PeerJ">
        <title>Extensive microbial diversity within the chicken gut microbiome revealed by metagenomics and culture.</title>
        <authorList>
            <person name="Gilroy R."/>
            <person name="Ravi A."/>
            <person name="Getino M."/>
            <person name="Pursley I."/>
            <person name="Horton D.L."/>
            <person name="Alikhan N.F."/>
            <person name="Baker D."/>
            <person name="Gharbi K."/>
            <person name="Hall N."/>
            <person name="Watson M."/>
            <person name="Adriaenssens E.M."/>
            <person name="Foster-Nyarko E."/>
            <person name="Jarju S."/>
            <person name="Secka A."/>
            <person name="Antonio M."/>
            <person name="Oren A."/>
            <person name="Chaudhuri R.R."/>
            <person name="La Ragione R."/>
            <person name="Hildebrand F."/>
            <person name="Pallen M.J."/>
        </authorList>
    </citation>
    <scope>NUCLEOTIDE SEQUENCE</scope>
    <source>
        <strain evidence="6">ChiSxjej3B15-24422</strain>
    </source>
</reference>
<dbReference type="GO" id="GO:0005524">
    <property type="term" value="F:ATP binding"/>
    <property type="evidence" value="ECO:0007669"/>
    <property type="project" value="UniProtKB-KW"/>
</dbReference>
<accession>A0A9D2C5K7</accession>
<dbReference type="PANTHER" id="PTHR42711:SF5">
    <property type="entry name" value="ABC TRANSPORTER ATP-BINDING PROTEIN NATA"/>
    <property type="match status" value="1"/>
</dbReference>
<dbReference type="PROSITE" id="PS00211">
    <property type="entry name" value="ABC_TRANSPORTER_1"/>
    <property type="match status" value="1"/>
</dbReference>
<comment type="similarity">
    <text evidence="1">Belongs to the ABC transporter superfamily.</text>
</comment>
<evidence type="ECO:0000256" key="4">
    <source>
        <dbReference type="ARBA" id="ARBA00022840"/>
    </source>
</evidence>
<keyword evidence="3" id="KW-0547">Nucleotide-binding</keyword>
<evidence type="ECO:0000256" key="2">
    <source>
        <dbReference type="ARBA" id="ARBA00022448"/>
    </source>
</evidence>
<protein>
    <submittedName>
        <fullName evidence="6">ABC transporter ATP-binding protein</fullName>
    </submittedName>
</protein>
<dbReference type="GO" id="GO:0016887">
    <property type="term" value="F:ATP hydrolysis activity"/>
    <property type="evidence" value="ECO:0007669"/>
    <property type="project" value="InterPro"/>
</dbReference>
<feature type="domain" description="ABC transporter" evidence="5">
    <location>
        <begin position="8"/>
        <end position="249"/>
    </location>
</feature>
<dbReference type="InterPro" id="IPR027417">
    <property type="entry name" value="P-loop_NTPase"/>
</dbReference>
<keyword evidence="4 6" id="KW-0067">ATP-binding</keyword>
<dbReference type="PROSITE" id="PS50893">
    <property type="entry name" value="ABC_TRANSPORTER_2"/>
    <property type="match status" value="1"/>
</dbReference>
<proteinExistence type="inferred from homology"/>
<organism evidence="6 7">
    <name type="scientific">Candidatus Eisenbergiella pullistercoris</name>
    <dbReference type="NCBI Taxonomy" id="2838555"/>
    <lineage>
        <taxon>Bacteria</taxon>
        <taxon>Bacillati</taxon>
        <taxon>Bacillota</taxon>
        <taxon>Clostridia</taxon>
        <taxon>Lachnospirales</taxon>
        <taxon>Lachnospiraceae</taxon>
        <taxon>Eisenbergiella</taxon>
    </lineage>
</organism>
<dbReference type="Gene3D" id="3.40.50.300">
    <property type="entry name" value="P-loop containing nucleotide triphosphate hydrolases"/>
    <property type="match status" value="1"/>
</dbReference>
<evidence type="ECO:0000259" key="5">
    <source>
        <dbReference type="PROSITE" id="PS50893"/>
    </source>
</evidence>
<name>A0A9D2C5K7_9FIRM</name>
<dbReference type="SUPFAM" id="SSF52540">
    <property type="entry name" value="P-loop containing nucleoside triphosphate hydrolases"/>
    <property type="match status" value="1"/>
</dbReference>
<dbReference type="InterPro" id="IPR003439">
    <property type="entry name" value="ABC_transporter-like_ATP-bd"/>
</dbReference>
<evidence type="ECO:0000256" key="3">
    <source>
        <dbReference type="ARBA" id="ARBA00022741"/>
    </source>
</evidence>
<dbReference type="InterPro" id="IPR017871">
    <property type="entry name" value="ABC_transporter-like_CS"/>
</dbReference>
<comment type="caution">
    <text evidence="6">The sequence shown here is derived from an EMBL/GenBank/DDBJ whole genome shotgun (WGS) entry which is preliminary data.</text>
</comment>